<keyword evidence="9" id="KW-1133">Transmembrane helix</keyword>
<dbReference type="GO" id="GO:0005524">
    <property type="term" value="F:ATP binding"/>
    <property type="evidence" value="ECO:0007669"/>
    <property type="project" value="UniProtKB-KW"/>
</dbReference>
<evidence type="ECO:0000256" key="1">
    <source>
        <dbReference type="ARBA" id="ARBA00000085"/>
    </source>
</evidence>
<evidence type="ECO:0000259" key="10">
    <source>
        <dbReference type="SMART" id="SM00387"/>
    </source>
</evidence>
<dbReference type="EMBL" id="CVRB01000002">
    <property type="protein sequence ID" value="CRK82004.1"/>
    <property type="molecule type" value="Genomic_DNA"/>
</dbReference>
<dbReference type="Gene3D" id="1.20.5.1930">
    <property type="match status" value="1"/>
</dbReference>
<feature type="transmembrane region" description="Helical" evidence="9">
    <location>
        <begin position="117"/>
        <end position="136"/>
    </location>
</feature>
<evidence type="ECO:0000256" key="2">
    <source>
        <dbReference type="ARBA" id="ARBA00012438"/>
    </source>
</evidence>
<dbReference type="InterPro" id="IPR003594">
    <property type="entry name" value="HATPase_dom"/>
</dbReference>
<dbReference type="GO" id="GO:0000155">
    <property type="term" value="F:phosphorelay sensor kinase activity"/>
    <property type="evidence" value="ECO:0007669"/>
    <property type="project" value="InterPro"/>
</dbReference>
<keyword evidence="9" id="KW-0472">Membrane</keyword>
<feature type="domain" description="Histidine kinase/HSP90-like ATPase" evidence="10">
    <location>
        <begin position="315"/>
        <end position="407"/>
    </location>
</feature>
<dbReference type="Proteomes" id="UP000199087">
    <property type="component" value="Unassembled WGS sequence"/>
</dbReference>
<keyword evidence="7" id="KW-0067">ATP-binding</keyword>
<evidence type="ECO:0000256" key="7">
    <source>
        <dbReference type="ARBA" id="ARBA00022840"/>
    </source>
</evidence>
<keyword evidence="5" id="KW-0547">Nucleotide-binding</keyword>
<dbReference type="Pfam" id="PF02518">
    <property type="entry name" value="HATPase_c"/>
    <property type="match status" value="1"/>
</dbReference>
<sequence>MKKIKIKPFFKQIIQRAPNRTWTIILSFILLSLLIKNINVNTFPKATPVILIFTIYLAVFWLPNHIWDNTKRIFAVVGIWALTAFFWIAFGESQTSIVLMSFLIGFIAFRLPHKISLILAASVIAVNMVIFLIIEHKTFNEVYTYSMVYLVLYVLFWSTRIKREANEMSARHLKELEEIHVKLKSTHIELQQAHKELEESTVQSLRYAVLEERTRIARDIHDSIGHGLTSIIVQLQALPYMVKAESSKMDNTLQTVLDTARDCLKEIRSVVHQMVIDDEGIGLIALQSLIKRVQEQSGLKVKLTITEQTPQWKTDIFELLYRILQEALTNVIRHAEASDVEVTISEETGNLIMTIMDNGIVTEDTQLLPGFGLSGIQARCQRVGGSCIMQSRKPHGLALIVRIPLHSMQSKGESL</sequence>
<dbReference type="GO" id="GO:0046983">
    <property type="term" value="F:protein dimerization activity"/>
    <property type="evidence" value="ECO:0007669"/>
    <property type="project" value="InterPro"/>
</dbReference>
<keyword evidence="8" id="KW-0902">Two-component regulatory system</keyword>
<evidence type="ECO:0000256" key="9">
    <source>
        <dbReference type="SAM" id="Phobius"/>
    </source>
</evidence>
<dbReference type="Gene3D" id="3.30.565.10">
    <property type="entry name" value="Histidine kinase-like ATPase, C-terminal domain"/>
    <property type="match status" value="1"/>
</dbReference>
<dbReference type="CDD" id="cd16917">
    <property type="entry name" value="HATPase_UhpB-NarQ-NarX-like"/>
    <property type="match status" value="1"/>
</dbReference>
<keyword evidence="3" id="KW-0597">Phosphoprotein</keyword>
<evidence type="ECO:0000256" key="8">
    <source>
        <dbReference type="ARBA" id="ARBA00023012"/>
    </source>
</evidence>
<gene>
    <name evidence="11" type="ORF">BN000_01924</name>
</gene>
<comment type="catalytic activity">
    <reaction evidence="1">
        <text>ATP + protein L-histidine = ADP + protein N-phospho-L-histidine.</text>
        <dbReference type="EC" id="2.7.13.3"/>
    </reaction>
</comment>
<organism evidence="11 12">
    <name type="scientific">Neobacillus massiliamazoniensis</name>
    <dbReference type="NCBI Taxonomy" id="1499688"/>
    <lineage>
        <taxon>Bacteria</taxon>
        <taxon>Bacillati</taxon>
        <taxon>Bacillota</taxon>
        <taxon>Bacilli</taxon>
        <taxon>Bacillales</taxon>
        <taxon>Bacillaceae</taxon>
        <taxon>Neobacillus</taxon>
    </lineage>
</organism>
<keyword evidence="12" id="KW-1185">Reference proteome</keyword>
<evidence type="ECO:0000256" key="6">
    <source>
        <dbReference type="ARBA" id="ARBA00022777"/>
    </source>
</evidence>
<dbReference type="InterPro" id="IPR036890">
    <property type="entry name" value="HATPase_C_sf"/>
</dbReference>
<accession>A0A0U1NVF0</accession>
<dbReference type="GO" id="GO:0016020">
    <property type="term" value="C:membrane"/>
    <property type="evidence" value="ECO:0007669"/>
    <property type="project" value="InterPro"/>
</dbReference>
<feature type="transmembrane region" description="Helical" evidence="9">
    <location>
        <begin position="142"/>
        <end position="159"/>
    </location>
</feature>
<dbReference type="EC" id="2.7.13.3" evidence="2"/>
<evidence type="ECO:0000256" key="4">
    <source>
        <dbReference type="ARBA" id="ARBA00022679"/>
    </source>
</evidence>
<feature type="transmembrane region" description="Helical" evidence="9">
    <location>
        <begin position="73"/>
        <end position="90"/>
    </location>
</feature>
<name>A0A0U1NVF0_9BACI</name>
<dbReference type="AlphaFoldDB" id="A0A0U1NVF0"/>
<proteinExistence type="predicted"/>
<dbReference type="SUPFAM" id="SSF55874">
    <property type="entry name" value="ATPase domain of HSP90 chaperone/DNA topoisomerase II/histidine kinase"/>
    <property type="match status" value="1"/>
</dbReference>
<keyword evidence="6 11" id="KW-0418">Kinase</keyword>
<feature type="transmembrane region" description="Helical" evidence="9">
    <location>
        <begin position="46"/>
        <end position="66"/>
    </location>
</feature>
<dbReference type="OrthoDB" id="199946at2"/>
<dbReference type="PANTHER" id="PTHR24421">
    <property type="entry name" value="NITRATE/NITRITE SENSOR PROTEIN NARX-RELATED"/>
    <property type="match status" value="1"/>
</dbReference>
<keyword evidence="9" id="KW-0812">Transmembrane</keyword>
<dbReference type="RefSeq" id="WP_090633671.1">
    <property type="nucleotide sequence ID" value="NZ_CVRB01000002.1"/>
</dbReference>
<dbReference type="InterPro" id="IPR050482">
    <property type="entry name" value="Sensor_HK_TwoCompSys"/>
</dbReference>
<protein>
    <recommendedName>
        <fullName evidence="2">histidine kinase</fullName>
        <ecNumber evidence="2">2.7.13.3</ecNumber>
    </recommendedName>
</protein>
<evidence type="ECO:0000256" key="3">
    <source>
        <dbReference type="ARBA" id="ARBA00022553"/>
    </source>
</evidence>
<dbReference type="SMART" id="SM00387">
    <property type="entry name" value="HATPase_c"/>
    <property type="match status" value="1"/>
</dbReference>
<feature type="transmembrane region" description="Helical" evidence="9">
    <location>
        <begin position="21"/>
        <end position="40"/>
    </location>
</feature>
<dbReference type="InterPro" id="IPR011712">
    <property type="entry name" value="Sig_transdc_His_kin_sub3_dim/P"/>
</dbReference>
<evidence type="ECO:0000256" key="5">
    <source>
        <dbReference type="ARBA" id="ARBA00022741"/>
    </source>
</evidence>
<keyword evidence="4" id="KW-0808">Transferase</keyword>
<dbReference type="STRING" id="1499688.BN000_01924"/>
<evidence type="ECO:0000313" key="12">
    <source>
        <dbReference type="Proteomes" id="UP000199087"/>
    </source>
</evidence>
<evidence type="ECO:0000313" key="11">
    <source>
        <dbReference type="EMBL" id="CRK82004.1"/>
    </source>
</evidence>
<reference evidence="12" key="1">
    <citation type="submission" date="2015-05" db="EMBL/GenBank/DDBJ databases">
        <authorList>
            <person name="Urmite Genomes"/>
        </authorList>
    </citation>
    <scope>NUCLEOTIDE SEQUENCE [LARGE SCALE GENOMIC DNA]</scope>
    <source>
        <strain evidence="12">LF1</strain>
    </source>
</reference>
<dbReference type="PANTHER" id="PTHR24421:SF10">
    <property type="entry name" value="NITRATE_NITRITE SENSOR PROTEIN NARQ"/>
    <property type="match status" value="1"/>
</dbReference>
<dbReference type="Pfam" id="PF07730">
    <property type="entry name" value="HisKA_3"/>
    <property type="match status" value="1"/>
</dbReference>